<evidence type="ECO:0000313" key="4">
    <source>
        <dbReference type="Proteomes" id="UP001202328"/>
    </source>
</evidence>
<dbReference type="PANTHER" id="PTHR12305:SF96">
    <property type="entry name" value="PHOSPHATIDYLINOSITOL 3,4,5-TRISPHOSPHATE 3-PHOSPHATASE AND PROTEIN-TYROSINE-PHOSPHATASE PTEN2A"/>
    <property type="match status" value="1"/>
</dbReference>
<proteinExistence type="predicted"/>
<organism evidence="3 4">
    <name type="scientific">Papaver atlanticum</name>
    <dbReference type="NCBI Taxonomy" id="357466"/>
    <lineage>
        <taxon>Eukaryota</taxon>
        <taxon>Viridiplantae</taxon>
        <taxon>Streptophyta</taxon>
        <taxon>Embryophyta</taxon>
        <taxon>Tracheophyta</taxon>
        <taxon>Spermatophyta</taxon>
        <taxon>Magnoliopsida</taxon>
        <taxon>Ranunculales</taxon>
        <taxon>Papaveraceae</taxon>
        <taxon>Papaveroideae</taxon>
        <taxon>Papaver</taxon>
    </lineage>
</organism>
<dbReference type="InterPro" id="IPR055183">
    <property type="entry name" value="PTEN2A/B_C2"/>
</dbReference>
<gene>
    <name evidence="3" type="ORF">MKW98_004402</name>
</gene>
<dbReference type="GO" id="GO:0016314">
    <property type="term" value="F:phosphatidylinositol-3,4,5-trisphosphate 3-phosphatase activity"/>
    <property type="evidence" value="ECO:0007669"/>
    <property type="project" value="TreeGrafter"/>
</dbReference>
<dbReference type="GO" id="GO:0005829">
    <property type="term" value="C:cytosol"/>
    <property type="evidence" value="ECO:0007669"/>
    <property type="project" value="TreeGrafter"/>
</dbReference>
<dbReference type="InterPro" id="IPR051281">
    <property type="entry name" value="Dual-spec_lipid-protein_phosph"/>
</dbReference>
<dbReference type="GO" id="GO:0004721">
    <property type="term" value="F:phosphoprotein phosphatase activity"/>
    <property type="evidence" value="ECO:0007669"/>
    <property type="project" value="UniProtKB-KW"/>
</dbReference>
<evidence type="ECO:0000259" key="2">
    <source>
        <dbReference type="PROSITE" id="PS51182"/>
    </source>
</evidence>
<keyword evidence="1" id="KW-0378">Hydrolase</keyword>
<evidence type="ECO:0000313" key="3">
    <source>
        <dbReference type="EMBL" id="KAI3915961.1"/>
    </source>
</evidence>
<dbReference type="Gene3D" id="2.60.40.1110">
    <property type="match status" value="1"/>
</dbReference>
<accession>A0AAD4XIH7</accession>
<dbReference type="PROSITE" id="PS51182">
    <property type="entry name" value="C2_TENSIN"/>
    <property type="match status" value="1"/>
</dbReference>
<keyword evidence="1" id="KW-0904">Protein phosphatase</keyword>
<dbReference type="PANTHER" id="PTHR12305">
    <property type="entry name" value="PHOSPHATASE WITH HOMOLOGY TO TENSIN"/>
    <property type="match status" value="1"/>
</dbReference>
<dbReference type="InterPro" id="IPR014020">
    <property type="entry name" value="Tensin_C2-dom"/>
</dbReference>
<dbReference type="Pfam" id="PF22918">
    <property type="entry name" value="PTEN2_C2"/>
    <property type="match status" value="1"/>
</dbReference>
<keyword evidence="4" id="KW-1185">Reference proteome</keyword>
<comment type="caution">
    <text evidence="3">The sequence shown here is derived from an EMBL/GenBank/DDBJ whole genome shotgun (WGS) entry which is preliminary data.</text>
</comment>
<reference evidence="3" key="1">
    <citation type="submission" date="2022-04" db="EMBL/GenBank/DDBJ databases">
        <title>A functionally conserved STORR gene fusion in Papaver species that diverged 16.8 million years ago.</title>
        <authorList>
            <person name="Catania T."/>
        </authorList>
    </citation>
    <scope>NUCLEOTIDE SEQUENCE</scope>
    <source>
        <strain evidence="3">S-188037</strain>
    </source>
</reference>
<dbReference type="AlphaFoldDB" id="A0AAD4XIH7"/>
<dbReference type="EMBL" id="JAJJMB010009125">
    <property type="protein sequence ID" value="KAI3915961.1"/>
    <property type="molecule type" value="Genomic_DNA"/>
</dbReference>
<dbReference type="Proteomes" id="UP001202328">
    <property type="component" value="Unassembled WGS sequence"/>
</dbReference>
<dbReference type="InterPro" id="IPR035892">
    <property type="entry name" value="C2_domain_sf"/>
</dbReference>
<evidence type="ECO:0000256" key="1">
    <source>
        <dbReference type="ARBA" id="ARBA00022912"/>
    </source>
</evidence>
<dbReference type="SUPFAM" id="SSF49562">
    <property type="entry name" value="C2 domain (Calcium/lipid-binding domain, CaLB)"/>
    <property type="match status" value="1"/>
</dbReference>
<feature type="domain" description="C2 tensin-type" evidence="2">
    <location>
        <begin position="1"/>
        <end position="85"/>
    </location>
</feature>
<sequence>MPEDFWFSAPRKGVMVFALPGELGLTELAGDFKIEFHDRQGDFYCWLNTTMIENRKILNTSHLDEFNKRKLPSLGFLLKVVLVNCDDSIQTIPTTADDTNKGMGGSSASIPTNTAKVSVALAQVASKEAAATGITADPKPGSFFEEVASIPHIQIPQNSLF</sequence>
<protein>
    <recommendedName>
        <fullName evidence="2">C2 tensin-type domain-containing protein</fullName>
    </recommendedName>
</protein>
<name>A0AAD4XIH7_9MAGN</name>